<dbReference type="InterPro" id="IPR039420">
    <property type="entry name" value="WalR-like"/>
</dbReference>
<dbReference type="SMART" id="SM00862">
    <property type="entry name" value="Trans_reg_C"/>
    <property type="match status" value="1"/>
</dbReference>
<evidence type="ECO:0000313" key="12">
    <source>
        <dbReference type="EMBL" id="MDH2304834.1"/>
    </source>
</evidence>
<evidence type="ECO:0000313" key="13">
    <source>
        <dbReference type="EMBL" id="SUC30949.1"/>
    </source>
</evidence>
<comment type="subcellular location">
    <subcellularLocation>
        <location evidence="1">Cytoplasm</location>
    </subcellularLocation>
</comment>
<organism evidence="12 15">
    <name type="scientific">Providencia rettgeri</name>
    <dbReference type="NCBI Taxonomy" id="587"/>
    <lineage>
        <taxon>Bacteria</taxon>
        <taxon>Pseudomonadati</taxon>
        <taxon>Pseudomonadota</taxon>
        <taxon>Gammaproteobacteria</taxon>
        <taxon>Enterobacterales</taxon>
        <taxon>Morganellaceae</taxon>
        <taxon>Providencia</taxon>
    </lineage>
</organism>
<feature type="modified residue" description="4-aspartylphosphate" evidence="8">
    <location>
        <position position="51"/>
    </location>
</feature>
<dbReference type="PROSITE" id="PS51755">
    <property type="entry name" value="OMPR_PHOB"/>
    <property type="match status" value="1"/>
</dbReference>
<dbReference type="CDD" id="cd17624">
    <property type="entry name" value="REC_OmpR_PmrA-like"/>
    <property type="match status" value="1"/>
</dbReference>
<feature type="domain" description="Response regulatory" evidence="10">
    <location>
        <begin position="2"/>
        <end position="116"/>
    </location>
</feature>
<evidence type="ECO:0000259" key="10">
    <source>
        <dbReference type="PROSITE" id="PS50110"/>
    </source>
</evidence>
<evidence type="ECO:0000256" key="4">
    <source>
        <dbReference type="ARBA" id="ARBA00023012"/>
    </source>
</evidence>
<name>A0A1B8SQN5_PRORE</name>
<gene>
    <name evidence="13" type="primary">rssB</name>
    <name evidence="13" type="ORF">NCTC11801_01892</name>
    <name evidence="12" type="ORF">QDQ51_05295</name>
</gene>
<dbReference type="GO" id="GO:0005829">
    <property type="term" value="C:cytosol"/>
    <property type="evidence" value="ECO:0007669"/>
    <property type="project" value="TreeGrafter"/>
</dbReference>
<evidence type="ECO:0000313" key="14">
    <source>
        <dbReference type="Proteomes" id="UP000254208"/>
    </source>
</evidence>
<reference evidence="13 14" key="1">
    <citation type="submission" date="2018-06" db="EMBL/GenBank/DDBJ databases">
        <authorList>
            <consortium name="Pathogen Informatics"/>
            <person name="Doyle S."/>
        </authorList>
    </citation>
    <scope>NUCLEOTIDE SEQUENCE [LARGE SCALE GENOMIC DNA]</scope>
    <source>
        <strain evidence="13 14">NCTC11801</strain>
    </source>
</reference>
<keyword evidence="7" id="KW-0804">Transcription</keyword>
<dbReference type="GO" id="GO:0000156">
    <property type="term" value="F:phosphorelay response regulator activity"/>
    <property type="evidence" value="ECO:0007669"/>
    <property type="project" value="TreeGrafter"/>
</dbReference>
<evidence type="ECO:0000256" key="1">
    <source>
        <dbReference type="ARBA" id="ARBA00004496"/>
    </source>
</evidence>
<proteinExistence type="predicted"/>
<dbReference type="Pfam" id="PF00072">
    <property type="entry name" value="Response_reg"/>
    <property type="match status" value="1"/>
</dbReference>
<protein>
    <submittedName>
        <fullName evidence="12">Response regulator</fullName>
    </submittedName>
    <submittedName>
        <fullName evidence="13">Swarming motility regulation protein rssB</fullName>
    </submittedName>
</protein>
<dbReference type="Pfam" id="PF00486">
    <property type="entry name" value="Trans_reg_C"/>
    <property type="match status" value="1"/>
</dbReference>
<dbReference type="GeneID" id="93672827"/>
<dbReference type="RefSeq" id="WP_004912118.1">
    <property type="nucleotide sequence ID" value="NZ_ABEXOA020000102.1"/>
</dbReference>
<evidence type="ECO:0000259" key="11">
    <source>
        <dbReference type="PROSITE" id="PS51755"/>
    </source>
</evidence>
<feature type="domain" description="OmpR/PhoB-type" evidence="11">
    <location>
        <begin position="124"/>
        <end position="217"/>
    </location>
</feature>
<evidence type="ECO:0000256" key="9">
    <source>
        <dbReference type="PROSITE-ProRule" id="PRU01091"/>
    </source>
</evidence>
<dbReference type="GO" id="GO:0006355">
    <property type="term" value="P:regulation of DNA-templated transcription"/>
    <property type="evidence" value="ECO:0007669"/>
    <property type="project" value="InterPro"/>
</dbReference>
<dbReference type="SMART" id="SM00448">
    <property type="entry name" value="REC"/>
    <property type="match status" value="1"/>
</dbReference>
<evidence type="ECO:0000256" key="8">
    <source>
        <dbReference type="PROSITE-ProRule" id="PRU00169"/>
    </source>
</evidence>
<dbReference type="PROSITE" id="PS50110">
    <property type="entry name" value="RESPONSE_REGULATORY"/>
    <property type="match status" value="1"/>
</dbReference>
<reference evidence="12" key="3">
    <citation type="submission" date="2023-10" db="EMBL/GenBank/DDBJ databases">
        <title>Analysis of Resistance Genes of Carbapenem-resistant Providencia rettgeri.</title>
        <authorList>
            <person name="Liu M."/>
        </authorList>
    </citation>
    <scope>NUCLEOTIDE SEQUENCE</scope>
    <source>
        <strain evidence="12">QITACRE101</strain>
    </source>
</reference>
<dbReference type="PANTHER" id="PTHR48111">
    <property type="entry name" value="REGULATOR OF RPOS"/>
    <property type="match status" value="1"/>
</dbReference>
<accession>A0A1B8SQN5</accession>
<sequence length="224" mass="25286">MNILLVEDDLQLGKALCRGLELAGFSPCWVRLLADAKLQLASRNFDLMLLDLGLPDGDGHEELITWRNMGETIPIIILTARNQMDNLVSSLDSGADDFLTKPFAMPELISRVKAVSRRMAGFSSEIWQLGNLQLNPLNHQVTLNEQLLLLSGKEYLLLYELIRNADNVVRKTDLEQRLFGLDDVESNSLEVHIHNLRRKIGKERIITIRGIGYLLKKEAPLSES</sequence>
<dbReference type="EMBL" id="UGTZ01000001">
    <property type="protein sequence ID" value="SUC30949.1"/>
    <property type="molecule type" value="Genomic_DNA"/>
</dbReference>
<dbReference type="InterPro" id="IPR036388">
    <property type="entry name" value="WH-like_DNA-bd_sf"/>
</dbReference>
<dbReference type="SUPFAM" id="SSF52172">
    <property type="entry name" value="CheY-like"/>
    <property type="match status" value="1"/>
</dbReference>
<dbReference type="AlphaFoldDB" id="A0A1B8SQN5"/>
<keyword evidence="5" id="KW-0805">Transcription regulation</keyword>
<dbReference type="Proteomes" id="UP001162044">
    <property type="component" value="Unassembled WGS sequence"/>
</dbReference>
<keyword evidence="4" id="KW-0902">Two-component regulatory system</keyword>
<keyword evidence="2" id="KW-0963">Cytoplasm</keyword>
<dbReference type="GO" id="GO:0000976">
    <property type="term" value="F:transcription cis-regulatory region binding"/>
    <property type="evidence" value="ECO:0007669"/>
    <property type="project" value="TreeGrafter"/>
</dbReference>
<dbReference type="GO" id="GO:0032993">
    <property type="term" value="C:protein-DNA complex"/>
    <property type="evidence" value="ECO:0007669"/>
    <property type="project" value="TreeGrafter"/>
</dbReference>
<dbReference type="Proteomes" id="UP000254208">
    <property type="component" value="Unassembled WGS sequence"/>
</dbReference>
<dbReference type="Gene3D" id="1.10.10.10">
    <property type="entry name" value="Winged helix-like DNA-binding domain superfamily/Winged helix DNA-binding domain"/>
    <property type="match status" value="1"/>
</dbReference>
<evidence type="ECO:0000256" key="2">
    <source>
        <dbReference type="ARBA" id="ARBA00022490"/>
    </source>
</evidence>
<evidence type="ECO:0000256" key="5">
    <source>
        <dbReference type="ARBA" id="ARBA00023015"/>
    </source>
</evidence>
<dbReference type="InterPro" id="IPR011006">
    <property type="entry name" value="CheY-like_superfamily"/>
</dbReference>
<dbReference type="Gene3D" id="3.40.50.2300">
    <property type="match status" value="1"/>
</dbReference>
<evidence type="ECO:0000313" key="15">
    <source>
        <dbReference type="Proteomes" id="UP001162044"/>
    </source>
</evidence>
<keyword evidence="3 8" id="KW-0597">Phosphoprotein</keyword>
<dbReference type="EMBL" id="JARVQW010000001">
    <property type="protein sequence ID" value="MDH2304834.1"/>
    <property type="molecule type" value="Genomic_DNA"/>
</dbReference>
<keyword evidence="6 9" id="KW-0238">DNA-binding</keyword>
<dbReference type="OMA" id="HRWVTRE"/>
<evidence type="ECO:0000256" key="6">
    <source>
        <dbReference type="ARBA" id="ARBA00023125"/>
    </source>
</evidence>
<reference evidence="12" key="2">
    <citation type="submission" date="2023-04" db="EMBL/GenBank/DDBJ databases">
        <authorList>
            <person name="Li W."/>
        </authorList>
    </citation>
    <scope>NUCLEOTIDE SEQUENCE</scope>
    <source>
        <strain evidence="12">QITACRE101</strain>
    </source>
</reference>
<dbReference type="CDD" id="cd00383">
    <property type="entry name" value="trans_reg_C"/>
    <property type="match status" value="1"/>
</dbReference>
<dbReference type="PANTHER" id="PTHR48111:SF35">
    <property type="entry name" value="TRANSCRIPTIONAL REGULATORY PROTEIN QSEB"/>
    <property type="match status" value="1"/>
</dbReference>
<dbReference type="InterPro" id="IPR001789">
    <property type="entry name" value="Sig_transdc_resp-reg_receiver"/>
</dbReference>
<evidence type="ECO:0000256" key="3">
    <source>
        <dbReference type="ARBA" id="ARBA00022553"/>
    </source>
</evidence>
<dbReference type="InterPro" id="IPR001867">
    <property type="entry name" value="OmpR/PhoB-type_DNA-bd"/>
</dbReference>
<evidence type="ECO:0000256" key="7">
    <source>
        <dbReference type="ARBA" id="ARBA00023163"/>
    </source>
</evidence>
<feature type="DNA-binding region" description="OmpR/PhoB-type" evidence="9">
    <location>
        <begin position="124"/>
        <end position="217"/>
    </location>
</feature>
<dbReference type="OrthoDB" id="9802426at2"/>